<organism evidence="1 2">
    <name type="scientific">Trema orientale</name>
    <name type="common">Charcoal tree</name>
    <name type="synonym">Celtis orientalis</name>
    <dbReference type="NCBI Taxonomy" id="63057"/>
    <lineage>
        <taxon>Eukaryota</taxon>
        <taxon>Viridiplantae</taxon>
        <taxon>Streptophyta</taxon>
        <taxon>Embryophyta</taxon>
        <taxon>Tracheophyta</taxon>
        <taxon>Spermatophyta</taxon>
        <taxon>Magnoliopsida</taxon>
        <taxon>eudicotyledons</taxon>
        <taxon>Gunneridae</taxon>
        <taxon>Pentapetalae</taxon>
        <taxon>rosids</taxon>
        <taxon>fabids</taxon>
        <taxon>Rosales</taxon>
        <taxon>Cannabaceae</taxon>
        <taxon>Trema</taxon>
    </lineage>
</organism>
<protein>
    <submittedName>
        <fullName evidence="1">Uncharacterized protein</fullName>
    </submittedName>
</protein>
<dbReference type="Proteomes" id="UP000237000">
    <property type="component" value="Unassembled WGS sequence"/>
</dbReference>
<name>A0A2P5FRG4_TREOI</name>
<dbReference type="InParanoid" id="A0A2P5FRG4"/>
<gene>
    <name evidence="1" type="ORF">TorRG33x02_037570</name>
</gene>
<reference evidence="2" key="1">
    <citation type="submission" date="2016-06" db="EMBL/GenBank/DDBJ databases">
        <title>Parallel loss of symbiosis genes in relatives of nitrogen-fixing non-legume Parasponia.</title>
        <authorList>
            <person name="Van Velzen R."/>
            <person name="Holmer R."/>
            <person name="Bu F."/>
            <person name="Rutten L."/>
            <person name="Van Zeijl A."/>
            <person name="Liu W."/>
            <person name="Santuari L."/>
            <person name="Cao Q."/>
            <person name="Sharma T."/>
            <person name="Shen D."/>
            <person name="Roswanjaya Y."/>
            <person name="Wardhani T."/>
            <person name="Kalhor M.S."/>
            <person name="Jansen J."/>
            <person name="Van den Hoogen J."/>
            <person name="Gungor B."/>
            <person name="Hartog M."/>
            <person name="Hontelez J."/>
            <person name="Verver J."/>
            <person name="Yang W.-C."/>
            <person name="Schijlen E."/>
            <person name="Repin R."/>
            <person name="Schilthuizen M."/>
            <person name="Schranz E."/>
            <person name="Heidstra R."/>
            <person name="Miyata K."/>
            <person name="Fedorova E."/>
            <person name="Kohlen W."/>
            <person name="Bisseling T."/>
            <person name="Smit S."/>
            <person name="Geurts R."/>
        </authorList>
    </citation>
    <scope>NUCLEOTIDE SEQUENCE [LARGE SCALE GENOMIC DNA]</scope>
    <source>
        <strain evidence="2">cv. RG33-2</strain>
    </source>
</reference>
<evidence type="ECO:0000313" key="2">
    <source>
        <dbReference type="Proteomes" id="UP000237000"/>
    </source>
</evidence>
<proteinExistence type="predicted"/>
<sequence length="55" mass="6123">MFRELDSQVLLHSHITKRMVKSLDTGNSTSNGCNIMFKVAKPGLIPVRWGHTGRG</sequence>
<dbReference type="AlphaFoldDB" id="A0A2P5FRG4"/>
<dbReference type="OrthoDB" id="10334696at2759"/>
<keyword evidence="2" id="KW-1185">Reference proteome</keyword>
<accession>A0A2P5FRG4</accession>
<comment type="caution">
    <text evidence="1">The sequence shown here is derived from an EMBL/GenBank/DDBJ whole genome shotgun (WGS) entry which is preliminary data.</text>
</comment>
<evidence type="ECO:0000313" key="1">
    <source>
        <dbReference type="EMBL" id="POO00344.1"/>
    </source>
</evidence>
<dbReference type="EMBL" id="JXTC01000013">
    <property type="protein sequence ID" value="POO00344.1"/>
    <property type="molecule type" value="Genomic_DNA"/>
</dbReference>